<protein>
    <submittedName>
        <fullName evidence="1">Uncharacterized protein</fullName>
    </submittedName>
</protein>
<dbReference type="RefSeq" id="WP_380203431.1">
    <property type="nucleotide sequence ID" value="NZ_JBHTEK010000001.1"/>
</dbReference>
<sequence length="58" mass="6362">MLVFLLLGFVAGAALVGALAWRRHRRTQRQLAQVAQALAALNPASLVRCRPAPSIRRK</sequence>
<gene>
    <name evidence="1" type="ORF">ACFQT0_13400</name>
</gene>
<organism evidence="1 2">
    <name type="scientific">Hymenobacter humi</name>
    <dbReference type="NCBI Taxonomy" id="1411620"/>
    <lineage>
        <taxon>Bacteria</taxon>
        <taxon>Pseudomonadati</taxon>
        <taxon>Bacteroidota</taxon>
        <taxon>Cytophagia</taxon>
        <taxon>Cytophagales</taxon>
        <taxon>Hymenobacteraceae</taxon>
        <taxon>Hymenobacter</taxon>
    </lineage>
</organism>
<accession>A0ABW2U844</accession>
<keyword evidence="2" id="KW-1185">Reference proteome</keyword>
<comment type="caution">
    <text evidence="1">The sequence shown here is derived from an EMBL/GenBank/DDBJ whole genome shotgun (WGS) entry which is preliminary data.</text>
</comment>
<evidence type="ECO:0000313" key="2">
    <source>
        <dbReference type="Proteomes" id="UP001596513"/>
    </source>
</evidence>
<dbReference type="EMBL" id="JBHTEK010000001">
    <property type="protein sequence ID" value="MFC7668261.1"/>
    <property type="molecule type" value="Genomic_DNA"/>
</dbReference>
<evidence type="ECO:0000313" key="1">
    <source>
        <dbReference type="EMBL" id="MFC7668261.1"/>
    </source>
</evidence>
<dbReference type="Proteomes" id="UP001596513">
    <property type="component" value="Unassembled WGS sequence"/>
</dbReference>
<name>A0ABW2U844_9BACT</name>
<reference evidence="2" key="1">
    <citation type="journal article" date="2019" name="Int. J. Syst. Evol. Microbiol.">
        <title>The Global Catalogue of Microorganisms (GCM) 10K type strain sequencing project: providing services to taxonomists for standard genome sequencing and annotation.</title>
        <authorList>
            <consortium name="The Broad Institute Genomics Platform"/>
            <consortium name="The Broad Institute Genome Sequencing Center for Infectious Disease"/>
            <person name="Wu L."/>
            <person name="Ma J."/>
        </authorList>
    </citation>
    <scope>NUCLEOTIDE SEQUENCE [LARGE SCALE GENOMIC DNA]</scope>
    <source>
        <strain evidence="2">JCM 19635</strain>
    </source>
</reference>
<proteinExistence type="predicted"/>